<feature type="region of interest" description="Disordered" evidence="9">
    <location>
        <begin position="472"/>
        <end position="501"/>
    </location>
</feature>
<evidence type="ECO:0000259" key="10">
    <source>
        <dbReference type="Pfam" id="PF25084"/>
    </source>
</evidence>
<evidence type="ECO:0000256" key="2">
    <source>
        <dbReference type="ARBA" id="ARBA00007878"/>
    </source>
</evidence>
<dbReference type="GO" id="GO:0005851">
    <property type="term" value="C:eukaryotic translation initiation factor 2B complex"/>
    <property type="evidence" value="ECO:0007669"/>
    <property type="project" value="TreeGrafter"/>
</dbReference>
<evidence type="ECO:0000313" key="12">
    <source>
        <dbReference type="Proteomes" id="UP000054018"/>
    </source>
</evidence>
<dbReference type="Pfam" id="PF25084">
    <property type="entry name" value="LbH_EIF2B"/>
    <property type="match status" value="1"/>
</dbReference>
<dbReference type="STRING" id="765257.A0A0C9YSU4"/>
<evidence type="ECO:0000256" key="9">
    <source>
        <dbReference type="SAM" id="MobiDB-lite"/>
    </source>
</evidence>
<dbReference type="AlphaFoldDB" id="A0A0C9YSU4"/>
<dbReference type="GO" id="GO:0003743">
    <property type="term" value="F:translation initiation factor activity"/>
    <property type="evidence" value="ECO:0007669"/>
    <property type="project" value="UniProtKB-KW"/>
</dbReference>
<proteinExistence type="inferred from homology"/>
<keyword evidence="4" id="KW-0396">Initiation factor</keyword>
<dbReference type="GO" id="GO:0005085">
    <property type="term" value="F:guanyl-nucleotide exchange factor activity"/>
    <property type="evidence" value="ECO:0007669"/>
    <property type="project" value="TreeGrafter"/>
</dbReference>
<dbReference type="Proteomes" id="UP000054018">
    <property type="component" value="Unassembled WGS sequence"/>
</dbReference>
<dbReference type="EMBL" id="KN833839">
    <property type="protein sequence ID" value="KIK17054.1"/>
    <property type="molecule type" value="Genomic_DNA"/>
</dbReference>
<sequence length="501" mass="55486">MEFSIAPLRPVTREFLAIVLAGFGNELVPLSGDLGNQPCPKALLPISNKPMIDYVLSWIEKSGIKGQGTRPFTVLSDPLARPLRCYLDVLLICPPSHRPSISHFIYSESLASSPSLCIDLQTFDDSQGLSVGTCSVLRHFSSRIKEDFVILPCDFIPPPSLPLSKLLNKFRIETMSDGAIVTTCWFEPPSGKTTVPEEWGTNSQATPIVWDNSTGTLLYVDTLDNTDRNPEEVELRMSLLCRYPRTNMSSKLQDSHVYVCKRQVLGVLQQKGDFESLREDFFPWLCKLQYQKTRQLKYGNVLGNLEGSEPSSPDEGHEDPSVTGSLRVGIVIHRAKDGFCIRANDLPSYLEANRHFVDSASSYTLPSDPQMRSLIDAKASISPDSIIGDFTKVDERASIKKSVIGKHCVVGKMAKIVGCVILDHCVIADGAKLESSILGKNTRVGSKATLVHCVTQGGYEVKDNESYRNERLDITDWEAEADEEREEDDDEAFGDSDEESG</sequence>
<organism evidence="11 12">
    <name type="scientific">Pisolithus microcarpus 441</name>
    <dbReference type="NCBI Taxonomy" id="765257"/>
    <lineage>
        <taxon>Eukaryota</taxon>
        <taxon>Fungi</taxon>
        <taxon>Dikarya</taxon>
        <taxon>Basidiomycota</taxon>
        <taxon>Agaricomycotina</taxon>
        <taxon>Agaricomycetes</taxon>
        <taxon>Agaricomycetidae</taxon>
        <taxon>Boletales</taxon>
        <taxon>Sclerodermatineae</taxon>
        <taxon>Pisolithaceae</taxon>
        <taxon>Pisolithus</taxon>
    </lineage>
</organism>
<dbReference type="GO" id="GO:0002183">
    <property type="term" value="P:cytoplasmic translational initiation"/>
    <property type="evidence" value="ECO:0007669"/>
    <property type="project" value="TreeGrafter"/>
</dbReference>
<reference evidence="11 12" key="1">
    <citation type="submission" date="2014-04" db="EMBL/GenBank/DDBJ databases">
        <authorList>
            <consortium name="DOE Joint Genome Institute"/>
            <person name="Kuo A."/>
            <person name="Kohler A."/>
            <person name="Costa M.D."/>
            <person name="Nagy L.G."/>
            <person name="Floudas D."/>
            <person name="Copeland A."/>
            <person name="Barry K.W."/>
            <person name="Cichocki N."/>
            <person name="Veneault-Fourrey C."/>
            <person name="LaButti K."/>
            <person name="Lindquist E.A."/>
            <person name="Lipzen A."/>
            <person name="Lundell T."/>
            <person name="Morin E."/>
            <person name="Murat C."/>
            <person name="Sun H."/>
            <person name="Tunlid A."/>
            <person name="Henrissat B."/>
            <person name="Grigoriev I.V."/>
            <person name="Hibbett D.S."/>
            <person name="Martin F."/>
            <person name="Nordberg H.P."/>
            <person name="Cantor M.N."/>
            <person name="Hua S.X."/>
        </authorList>
    </citation>
    <scope>NUCLEOTIDE SEQUENCE [LARGE SCALE GENOMIC DNA]</scope>
    <source>
        <strain evidence="11 12">441</strain>
    </source>
</reference>
<keyword evidence="3" id="KW-0963">Cytoplasm</keyword>
<dbReference type="InterPro" id="IPR056764">
    <property type="entry name" value="LbH_EIF2B3/5"/>
</dbReference>
<evidence type="ECO:0000256" key="8">
    <source>
        <dbReference type="ARBA" id="ARBA00046432"/>
    </source>
</evidence>
<dbReference type="PANTHER" id="PTHR45989:SF1">
    <property type="entry name" value="TRANSLATION INITIATION FACTOR EIF-2B SUBUNIT GAMMA"/>
    <property type="match status" value="1"/>
</dbReference>
<dbReference type="Gene3D" id="3.90.550.10">
    <property type="entry name" value="Spore Coat Polysaccharide Biosynthesis Protein SpsA, Chain A"/>
    <property type="match status" value="1"/>
</dbReference>
<evidence type="ECO:0000313" key="11">
    <source>
        <dbReference type="EMBL" id="KIK17054.1"/>
    </source>
</evidence>
<evidence type="ECO:0000256" key="1">
    <source>
        <dbReference type="ARBA" id="ARBA00004514"/>
    </source>
</evidence>
<comment type="subcellular location">
    <subcellularLocation>
        <location evidence="1">Cytoplasm</location>
        <location evidence="1">Cytosol</location>
    </subcellularLocation>
</comment>
<dbReference type="Gene3D" id="2.160.10.10">
    <property type="entry name" value="Hexapeptide repeat proteins"/>
    <property type="match status" value="1"/>
</dbReference>
<gene>
    <name evidence="11" type="ORF">PISMIDRAFT_15394</name>
</gene>
<dbReference type="InterPro" id="IPR051960">
    <property type="entry name" value="eIF2B_gamma"/>
</dbReference>
<name>A0A0C9YSU4_9AGAM</name>
<feature type="domain" description="EIF2B subunit epsilon/gamma LbH" evidence="10">
    <location>
        <begin position="376"/>
        <end position="455"/>
    </location>
</feature>
<accession>A0A0C9YSU4</accession>
<dbReference type="InterPro" id="IPR029044">
    <property type="entry name" value="Nucleotide-diphossugar_trans"/>
</dbReference>
<comment type="subunit">
    <text evidence="8">Component of the translation initiation factor 2B (eIF2B) complex which is a heterodecamer of two sets of five different subunits: alpha, beta, gamma, delta and epsilon. Subunits alpha, beta and delta comprise a regulatory subcomplex and subunits epsilon and gamma comprise a catalytic subcomplex. Within the complex, the hexameric regulatory complex resides at the center, with the two heterodimeric catalytic subcomplexes bound on opposite sides.</text>
</comment>
<evidence type="ECO:0000256" key="5">
    <source>
        <dbReference type="ARBA" id="ARBA00022917"/>
    </source>
</evidence>
<reference evidence="12" key="2">
    <citation type="submission" date="2015-01" db="EMBL/GenBank/DDBJ databases">
        <title>Evolutionary Origins and Diversification of the Mycorrhizal Mutualists.</title>
        <authorList>
            <consortium name="DOE Joint Genome Institute"/>
            <consortium name="Mycorrhizal Genomics Consortium"/>
            <person name="Kohler A."/>
            <person name="Kuo A."/>
            <person name="Nagy L.G."/>
            <person name="Floudas D."/>
            <person name="Copeland A."/>
            <person name="Barry K.W."/>
            <person name="Cichocki N."/>
            <person name="Veneault-Fourrey C."/>
            <person name="LaButti K."/>
            <person name="Lindquist E.A."/>
            <person name="Lipzen A."/>
            <person name="Lundell T."/>
            <person name="Morin E."/>
            <person name="Murat C."/>
            <person name="Riley R."/>
            <person name="Ohm R."/>
            <person name="Sun H."/>
            <person name="Tunlid A."/>
            <person name="Henrissat B."/>
            <person name="Grigoriev I.V."/>
            <person name="Hibbett D.S."/>
            <person name="Martin F."/>
        </authorList>
    </citation>
    <scope>NUCLEOTIDE SEQUENCE [LARGE SCALE GENOMIC DNA]</scope>
    <source>
        <strain evidence="12">441</strain>
    </source>
</reference>
<keyword evidence="5" id="KW-0648">Protein biosynthesis</keyword>
<dbReference type="PANTHER" id="PTHR45989">
    <property type="entry name" value="TRANSLATION INITIATION FACTOR EIF-2B SUBUNIT GAMMA"/>
    <property type="match status" value="1"/>
</dbReference>
<dbReference type="SUPFAM" id="SSF53448">
    <property type="entry name" value="Nucleotide-diphospho-sugar transferases"/>
    <property type="match status" value="1"/>
</dbReference>
<protein>
    <recommendedName>
        <fullName evidence="6">Translation initiation factor eIF2B subunit gamma</fullName>
    </recommendedName>
    <alternativeName>
        <fullName evidence="7">eIF2B GDP-GTP exchange factor subunit gamma</fullName>
    </alternativeName>
</protein>
<dbReference type="GO" id="GO:0005829">
    <property type="term" value="C:cytosol"/>
    <property type="evidence" value="ECO:0007669"/>
    <property type="project" value="UniProtKB-SubCell"/>
</dbReference>
<dbReference type="OrthoDB" id="1733332at2759"/>
<evidence type="ECO:0000256" key="3">
    <source>
        <dbReference type="ARBA" id="ARBA00022490"/>
    </source>
</evidence>
<keyword evidence="12" id="KW-1185">Reference proteome</keyword>
<dbReference type="HOGENOM" id="CLU_016743_3_0_1"/>
<feature type="compositionally biased region" description="Acidic residues" evidence="9">
    <location>
        <begin position="475"/>
        <end position="501"/>
    </location>
</feature>
<evidence type="ECO:0000256" key="6">
    <source>
        <dbReference type="ARBA" id="ARBA00044196"/>
    </source>
</evidence>
<comment type="similarity">
    <text evidence="2">Belongs to the eIF-2B gamma/epsilon subunits family.</text>
</comment>
<evidence type="ECO:0000256" key="4">
    <source>
        <dbReference type="ARBA" id="ARBA00022540"/>
    </source>
</evidence>
<evidence type="ECO:0000256" key="7">
    <source>
        <dbReference type="ARBA" id="ARBA00044229"/>
    </source>
</evidence>